<feature type="transmembrane region" description="Helical" evidence="1">
    <location>
        <begin position="45"/>
        <end position="62"/>
    </location>
</feature>
<dbReference type="InterPro" id="IPR013424">
    <property type="entry name" value="Ice-binding_C"/>
</dbReference>
<keyword evidence="1" id="KW-0812">Transmembrane</keyword>
<sequence length="75" mass="7993">MAGSEAFAYNGRSLYSVNLQSGALSTLGTTSRQLFGIAVAPVPEPATWAMMILGFGAVGYSLRRRTARVRVTQLV</sequence>
<dbReference type="Pfam" id="PF07589">
    <property type="entry name" value="PEP-CTERM"/>
    <property type="match status" value="1"/>
</dbReference>
<protein>
    <submittedName>
        <fullName evidence="3">PEPxxWA-CTERM sorting domain-containing protein</fullName>
    </submittedName>
</protein>
<dbReference type="NCBIfam" id="TIGR02595">
    <property type="entry name" value="PEP_CTERM"/>
    <property type="match status" value="1"/>
</dbReference>
<dbReference type="EMBL" id="JAHXZN010000002">
    <property type="protein sequence ID" value="MBW6531053.1"/>
    <property type="molecule type" value="Genomic_DNA"/>
</dbReference>
<name>A0ABS7BNC9_9SPHN</name>
<feature type="domain" description="Ice-binding protein C-terminal" evidence="2">
    <location>
        <begin position="41"/>
        <end position="65"/>
    </location>
</feature>
<reference evidence="3 4" key="1">
    <citation type="submission" date="2021-07" db="EMBL/GenBank/DDBJ databases">
        <title>Sphingomonas sp.</title>
        <authorList>
            <person name="Feng G."/>
            <person name="Li J."/>
            <person name="Pan M."/>
        </authorList>
    </citation>
    <scope>NUCLEOTIDE SEQUENCE [LARGE SCALE GENOMIC DNA]</scope>
    <source>
        <strain evidence="3 4">RRHST34</strain>
    </source>
</reference>
<keyword evidence="1" id="KW-1133">Transmembrane helix</keyword>
<accession>A0ABS7BNC9</accession>
<dbReference type="Proteomes" id="UP000759103">
    <property type="component" value="Unassembled WGS sequence"/>
</dbReference>
<evidence type="ECO:0000313" key="3">
    <source>
        <dbReference type="EMBL" id="MBW6531053.1"/>
    </source>
</evidence>
<organism evidence="3 4">
    <name type="scientific">Sphingomonas citri</name>
    <dbReference type="NCBI Taxonomy" id="2862499"/>
    <lineage>
        <taxon>Bacteria</taxon>
        <taxon>Pseudomonadati</taxon>
        <taxon>Pseudomonadota</taxon>
        <taxon>Alphaproteobacteria</taxon>
        <taxon>Sphingomonadales</taxon>
        <taxon>Sphingomonadaceae</taxon>
        <taxon>Sphingomonas</taxon>
    </lineage>
</organism>
<dbReference type="NCBIfam" id="NF035944">
    <property type="entry name" value="PEPxxWA-CTERM"/>
    <property type="match status" value="1"/>
</dbReference>
<evidence type="ECO:0000259" key="2">
    <source>
        <dbReference type="Pfam" id="PF07589"/>
    </source>
</evidence>
<gene>
    <name evidence="3" type="ORF">KZ820_09935</name>
</gene>
<evidence type="ECO:0000313" key="4">
    <source>
        <dbReference type="Proteomes" id="UP000759103"/>
    </source>
</evidence>
<proteinExistence type="predicted"/>
<evidence type="ECO:0000256" key="1">
    <source>
        <dbReference type="SAM" id="Phobius"/>
    </source>
</evidence>
<keyword evidence="4" id="KW-1185">Reference proteome</keyword>
<keyword evidence="1" id="KW-0472">Membrane</keyword>
<comment type="caution">
    <text evidence="3">The sequence shown here is derived from an EMBL/GenBank/DDBJ whole genome shotgun (WGS) entry which is preliminary data.</text>
</comment>